<dbReference type="PROSITE" id="PS00028">
    <property type="entry name" value="ZINC_FINGER_C2H2_1"/>
    <property type="match status" value="5"/>
</dbReference>
<evidence type="ECO:0000313" key="10">
    <source>
        <dbReference type="EMBL" id="OWF48592.1"/>
    </source>
</evidence>
<keyword evidence="4 7" id="KW-0863">Zinc-finger</keyword>
<feature type="domain" description="C2H2-type" evidence="9">
    <location>
        <begin position="1452"/>
        <end position="1479"/>
    </location>
</feature>
<proteinExistence type="predicted"/>
<evidence type="ECO:0000259" key="9">
    <source>
        <dbReference type="PROSITE" id="PS50157"/>
    </source>
</evidence>
<feature type="region of interest" description="Disordered" evidence="8">
    <location>
        <begin position="1"/>
        <end position="201"/>
    </location>
</feature>
<feature type="compositionally biased region" description="Low complexity" evidence="8">
    <location>
        <begin position="1160"/>
        <end position="1172"/>
    </location>
</feature>
<feature type="compositionally biased region" description="Basic residues" evidence="8">
    <location>
        <begin position="1602"/>
        <end position="1611"/>
    </location>
</feature>
<keyword evidence="5" id="KW-0862">Zinc</keyword>
<evidence type="ECO:0000256" key="3">
    <source>
        <dbReference type="ARBA" id="ARBA00022737"/>
    </source>
</evidence>
<keyword evidence="11" id="KW-1185">Reference proteome</keyword>
<feature type="compositionally biased region" description="Polar residues" evidence="8">
    <location>
        <begin position="915"/>
        <end position="924"/>
    </location>
</feature>
<dbReference type="GO" id="GO:0000978">
    <property type="term" value="F:RNA polymerase II cis-regulatory region sequence-specific DNA binding"/>
    <property type="evidence" value="ECO:0007669"/>
    <property type="project" value="TreeGrafter"/>
</dbReference>
<organism evidence="10 11">
    <name type="scientific">Mizuhopecten yessoensis</name>
    <name type="common">Japanese scallop</name>
    <name type="synonym">Patinopecten yessoensis</name>
    <dbReference type="NCBI Taxonomy" id="6573"/>
    <lineage>
        <taxon>Eukaryota</taxon>
        <taxon>Metazoa</taxon>
        <taxon>Spiralia</taxon>
        <taxon>Lophotrochozoa</taxon>
        <taxon>Mollusca</taxon>
        <taxon>Bivalvia</taxon>
        <taxon>Autobranchia</taxon>
        <taxon>Pteriomorphia</taxon>
        <taxon>Pectinida</taxon>
        <taxon>Pectinoidea</taxon>
        <taxon>Pectinidae</taxon>
        <taxon>Mizuhopecten</taxon>
    </lineage>
</organism>
<feature type="region of interest" description="Disordered" evidence="8">
    <location>
        <begin position="323"/>
        <end position="343"/>
    </location>
</feature>
<dbReference type="PANTHER" id="PTHR24390:SF248">
    <property type="entry name" value="ZINC FINGER PROTEIN 569-LIKE"/>
    <property type="match status" value="1"/>
</dbReference>
<feature type="domain" description="C2H2-type" evidence="9">
    <location>
        <begin position="1424"/>
        <end position="1451"/>
    </location>
</feature>
<dbReference type="Gene3D" id="3.30.160.60">
    <property type="entry name" value="Classic Zinc Finger"/>
    <property type="match status" value="3"/>
</dbReference>
<accession>A0A210QIN0</accession>
<feature type="compositionally biased region" description="Basic and acidic residues" evidence="8">
    <location>
        <begin position="1553"/>
        <end position="1565"/>
    </location>
</feature>
<dbReference type="GO" id="GO:0005634">
    <property type="term" value="C:nucleus"/>
    <property type="evidence" value="ECO:0007669"/>
    <property type="project" value="UniProtKB-SubCell"/>
</dbReference>
<evidence type="ECO:0000256" key="8">
    <source>
        <dbReference type="SAM" id="MobiDB-lite"/>
    </source>
</evidence>
<feature type="compositionally biased region" description="Polar residues" evidence="8">
    <location>
        <begin position="182"/>
        <end position="198"/>
    </location>
</feature>
<evidence type="ECO:0000256" key="4">
    <source>
        <dbReference type="ARBA" id="ARBA00022771"/>
    </source>
</evidence>
<feature type="region of interest" description="Disordered" evidence="8">
    <location>
        <begin position="915"/>
        <end position="934"/>
    </location>
</feature>
<dbReference type="SMART" id="SM00355">
    <property type="entry name" value="ZnF_C2H2"/>
    <property type="match status" value="9"/>
</dbReference>
<dbReference type="GO" id="GO:0006357">
    <property type="term" value="P:regulation of transcription by RNA polymerase II"/>
    <property type="evidence" value="ECO:0007669"/>
    <property type="project" value="TreeGrafter"/>
</dbReference>
<feature type="compositionally biased region" description="Acidic residues" evidence="8">
    <location>
        <begin position="1624"/>
        <end position="1640"/>
    </location>
</feature>
<sequence>MEDTLMATGSTVSTESDLKMEYSSDTNNDSEDENSDVEITFGPWPPFPSKQDTEIPDDQMQANLDSRDSSQLSEQCEEEEDFHMESDSSEVSFDEHSDIESEENYTKTDDITSQNVQADKTEVVDVIGPSELADSDLNPENTIEKTSLENTEFIEGNESRIPTDSEAEANNDTHPASDAESTDITDMNEQTTNMTSLPTECDDVISNCVPSDSGTSLYTNDSLSSDVINTQPQIEPDIVIKEEPKMDGYPDSSPSEIAKDDNLFVSTEHGKMFMRTVEEEHSDNEGKEFEETEIDSSRLKSDRFKKKTAKPVPVYVVKKTKVSEQEADDHNNDEFMPGRILGQDISPGTKSIAILEKVTKESTEHDESQLDTQVLLPRTKTGKFKKRSRKLINSSQKKTKVLEQVTRKRKVISPALSSSPVSGDNTMPENQVSYNLRARPEHKEVGSLTNDNSQLDLSLVKTEPEDYSEHNLANTATDAGLHETDTTSWIKKEPLTNDEGHANAMETNMPVPVKLIRNEVVNNFTPDFTIRNRFMTGETLSQREASTSKLPKTPASIMVGGRPVTLQSGQKIWYALPKGDHSTIQSVGGSNQVVKVIKLNNINNAPNVVPLAGNLKLFRLQKTPIMSSCEGKEIPLSSVLNHKNVTFTSETAENDEEDQEKKNLVLKKIDGIIKKNLELMKTNQLPMKKKGFNLKLNLSSDKNQVMQPQWSEEVDEDTGKTTMVLMPNVAQEKKIQKAPNRVIYRFDDRSKRSKKTRKETDLSSTQNPATSSSTAYNFIASSNPVPLSSLVKVTKTPVRKKPAMCDGFTQTKKDNPSMKKMVSGKAVMVKDSSIQTDTSLANVETAGEDVSQETPANSSGATSTSLTGQVSTNSEDTDLVMDVEDVDSINLETQPPLDPLTVPRPMWKWTGRRTSSIGVNTGETSQDDDKSMNPVDHQYAFAPSKEKQRRRSNMASVTEIVKHRKQGLTLQKMKKSIRRRTFLKNKEWEYDCNVAMLKQKSEDRKKSSGDDSEWVKKDISIENTDLSVDVAAEQIKHEEKEAPMNDGSVGKVLDRREDGKVEAADADLSGNAKLAVAELVTRSSSRLSSRIKFRQSHALENSDLTSYFERCQMKLGDVEDIGDLESTSYITDSSDEDWQQTVNQHVRRKLKQLGKDLRNSDQSTSDNDSTLSEPESDGDDKTYKPGRERRYIKVVVNPKLWKKEYRKNKKLYMDVKLEDHPDKWERKLFTSTLRQERNIAVESKSYEEYRCLLCTGHHAFHTSAADLMESHLEEHLNSNFPCRECDATFDLQSLLTEHCNKEHSVTCEICDQEFSSRGLYKRHIGRMHGQRSISCFKCDEKFKTKLLFKQHLLEAHPGSAHRCDKCGVILRSHLNAMQGHMNSKNCLRRQQGNLKTQCEICGKLVSENGIRKHRQRVHQKLRIFKCDVCPYAGITLQSLKDHKKTHTGEHPVKCTLCEFSCIKPYQLKCHMRTHLKLKPYKCDKCSYAASWNVQVKDHMKAHFSPTRVDCADCNISFKDQRGLNLHRHKEHREGAKDDKAKELAPKKRGRPTRVMEGEVKPDNKRGTRKKKTEQEWSEEEEDSTDTEAELQNEASEEEKYIPRKSARRRVTKRLDPQFEHSSEGEEEEEEEEAAEEEENDGHEQAADSYVPSVSKIVQ</sequence>
<evidence type="ECO:0000256" key="6">
    <source>
        <dbReference type="ARBA" id="ARBA00023242"/>
    </source>
</evidence>
<dbReference type="InterPro" id="IPR013087">
    <property type="entry name" value="Znf_C2H2_type"/>
</dbReference>
<dbReference type="PROSITE" id="PS50157">
    <property type="entry name" value="ZINC_FINGER_C2H2_2"/>
    <property type="match status" value="3"/>
</dbReference>
<feature type="region of interest" description="Disordered" evidence="8">
    <location>
        <begin position="744"/>
        <end position="772"/>
    </location>
</feature>
<dbReference type="GO" id="GO:0003700">
    <property type="term" value="F:DNA-binding transcription factor activity"/>
    <property type="evidence" value="ECO:0007669"/>
    <property type="project" value="TreeGrafter"/>
</dbReference>
<comment type="caution">
    <text evidence="10">The sequence shown here is derived from an EMBL/GenBank/DDBJ whole genome shotgun (WGS) entry which is preliminary data.</text>
</comment>
<dbReference type="Proteomes" id="UP000242188">
    <property type="component" value="Unassembled WGS sequence"/>
</dbReference>
<keyword evidence="2" id="KW-0479">Metal-binding</keyword>
<dbReference type="EMBL" id="NEDP02003487">
    <property type="protein sequence ID" value="OWF48592.1"/>
    <property type="molecule type" value="Genomic_DNA"/>
</dbReference>
<evidence type="ECO:0000313" key="11">
    <source>
        <dbReference type="Proteomes" id="UP000242188"/>
    </source>
</evidence>
<feature type="region of interest" description="Disordered" evidence="8">
    <location>
        <begin position="1152"/>
        <end position="1184"/>
    </location>
</feature>
<dbReference type="InterPro" id="IPR036236">
    <property type="entry name" value="Znf_C2H2_sf"/>
</dbReference>
<keyword evidence="3" id="KW-0677">Repeat</keyword>
<keyword evidence="6" id="KW-0539">Nucleus</keyword>
<reference evidence="10 11" key="1">
    <citation type="journal article" date="2017" name="Nat. Ecol. Evol.">
        <title>Scallop genome provides insights into evolution of bilaterian karyotype and development.</title>
        <authorList>
            <person name="Wang S."/>
            <person name="Zhang J."/>
            <person name="Jiao W."/>
            <person name="Li J."/>
            <person name="Xun X."/>
            <person name="Sun Y."/>
            <person name="Guo X."/>
            <person name="Huan P."/>
            <person name="Dong B."/>
            <person name="Zhang L."/>
            <person name="Hu X."/>
            <person name="Sun X."/>
            <person name="Wang J."/>
            <person name="Zhao C."/>
            <person name="Wang Y."/>
            <person name="Wang D."/>
            <person name="Huang X."/>
            <person name="Wang R."/>
            <person name="Lv J."/>
            <person name="Li Y."/>
            <person name="Zhang Z."/>
            <person name="Liu B."/>
            <person name="Lu W."/>
            <person name="Hui Y."/>
            <person name="Liang J."/>
            <person name="Zhou Z."/>
            <person name="Hou R."/>
            <person name="Li X."/>
            <person name="Liu Y."/>
            <person name="Li H."/>
            <person name="Ning X."/>
            <person name="Lin Y."/>
            <person name="Zhao L."/>
            <person name="Xing Q."/>
            <person name="Dou J."/>
            <person name="Li Y."/>
            <person name="Mao J."/>
            <person name="Guo H."/>
            <person name="Dou H."/>
            <person name="Li T."/>
            <person name="Mu C."/>
            <person name="Jiang W."/>
            <person name="Fu Q."/>
            <person name="Fu X."/>
            <person name="Miao Y."/>
            <person name="Liu J."/>
            <person name="Yu Q."/>
            <person name="Li R."/>
            <person name="Liao H."/>
            <person name="Li X."/>
            <person name="Kong Y."/>
            <person name="Jiang Z."/>
            <person name="Chourrout D."/>
            <person name="Li R."/>
            <person name="Bao Z."/>
        </authorList>
    </citation>
    <scope>NUCLEOTIDE SEQUENCE [LARGE SCALE GENOMIC DNA]</scope>
    <source>
        <strain evidence="10 11">PY_sf001</strain>
    </source>
</reference>
<feature type="compositionally biased region" description="Polar residues" evidence="8">
    <location>
        <begin position="762"/>
        <end position="772"/>
    </location>
</feature>
<feature type="compositionally biased region" description="Acidic residues" evidence="8">
    <location>
        <begin position="1575"/>
        <end position="1596"/>
    </location>
</feature>
<feature type="compositionally biased region" description="Polar residues" evidence="8">
    <location>
        <begin position="852"/>
        <end position="874"/>
    </location>
</feature>
<feature type="compositionally biased region" description="Basic and acidic residues" evidence="8">
    <location>
        <begin position="323"/>
        <end position="333"/>
    </location>
</feature>
<comment type="subcellular location">
    <subcellularLocation>
        <location evidence="1">Nucleus</location>
    </subcellularLocation>
</comment>
<evidence type="ECO:0000256" key="5">
    <source>
        <dbReference type="ARBA" id="ARBA00022833"/>
    </source>
</evidence>
<gene>
    <name evidence="10" type="ORF">KP79_PYT04515</name>
</gene>
<feature type="domain" description="C2H2-type" evidence="9">
    <location>
        <begin position="1280"/>
        <end position="1304"/>
    </location>
</feature>
<dbReference type="OrthoDB" id="6124572at2759"/>
<dbReference type="PANTHER" id="PTHR24390">
    <property type="entry name" value="ZINC FINGER PROTEIN"/>
    <property type="match status" value="1"/>
</dbReference>
<protein>
    <submittedName>
        <fullName evidence="10">Gastrula zinc finger protein XlCGF58.1</fullName>
    </submittedName>
</protein>
<dbReference type="SUPFAM" id="SSF57667">
    <property type="entry name" value="beta-beta-alpha zinc fingers"/>
    <property type="match status" value="4"/>
</dbReference>
<dbReference type="GO" id="GO:0008270">
    <property type="term" value="F:zinc ion binding"/>
    <property type="evidence" value="ECO:0007669"/>
    <property type="project" value="UniProtKB-KW"/>
</dbReference>
<feature type="region of interest" description="Disordered" evidence="8">
    <location>
        <begin position="844"/>
        <end position="874"/>
    </location>
</feature>
<feature type="compositionally biased region" description="Basic and acidic residues" evidence="8">
    <location>
        <begin position="1531"/>
        <end position="1545"/>
    </location>
</feature>
<evidence type="ECO:0000256" key="7">
    <source>
        <dbReference type="PROSITE-ProRule" id="PRU00042"/>
    </source>
</evidence>
<feature type="region of interest" description="Disordered" evidence="8">
    <location>
        <begin position="1524"/>
        <end position="1658"/>
    </location>
</feature>
<evidence type="ECO:0000256" key="1">
    <source>
        <dbReference type="ARBA" id="ARBA00004123"/>
    </source>
</evidence>
<evidence type="ECO:0000256" key="2">
    <source>
        <dbReference type="ARBA" id="ARBA00022723"/>
    </source>
</evidence>
<feature type="compositionally biased region" description="Basic and acidic residues" evidence="8">
    <location>
        <begin position="1612"/>
        <end position="1623"/>
    </location>
</feature>
<name>A0A210QIN0_MIZYE</name>
<feature type="compositionally biased region" description="Basic and acidic residues" evidence="8">
    <location>
        <begin position="93"/>
        <end position="110"/>
    </location>
</feature>